<dbReference type="EMBL" id="CAJFCW020000006">
    <property type="protein sequence ID" value="CAG9127982.1"/>
    <property type="molecule type" value="Genomic_DNA"/>
</dbReference>
<accession>A0A811LR45</accession>
<dbReference type="CDD" id="cd00160">
    <property type="entry name" value="RhoGEF"/>
    <property type="match status" value="1"/>
</dbReference>
<dbReference type="InterPro" id="IPR000219">
    <property type="entry name" value="DH_dom"/>
</dbReference>
<dbReference type="InterPro" id="IPR001357">
    <property type="entry name" value="BRCT_dom"/>
</dbReference>
<dbReference type="GO" id="GO:0005634">
    <property type="term" value="C:nucleus"/>
    <property type="evidence" value="ECO:0007669"/>
    <property type="project" value="InterPro"/>
</dbReference>
<dbReference type="Gene3D" id="1.20.900.10">
    <property type="entry name" value="Dbl homology (DH) domain"/>
    <property type="match status" value="1"/>
</dbReference>
<dbReference type="InterPro" id="IPR026817">
    <property type="entry name" value="Ect2"/>
</dbReference>
<gene>
    <name evidence="3" type="ORF">BOKJ2_LOCUS14322</name>
</gene>
<dbReference type="InterPro" id="IPR049395">
    <property type="entry name" value="ECT2_PH"/>
</dbReference>
<comment type="caution">
    <text evidence="3">The sequence shown here is derived from an EMBL/GenBank/DDBJ whole genome shotgun (WGS) entry which is preliminary data.</text>
</comment>
<feature type="domain" description="DH" evidence="2">
    <location>
        <begin position="391"/>
        <end position="580"/>
    </location>
</feature>
<dbReference type="Gene3D" id="3.40.50.10190">
    <property type="entry name" value="BRCT domain"/>
    <property type="match status" value="3"/>
</dbReference>
<organism evidence="3 4">
    <name type="scientific">Bursaphelenchus okinawaensis</name>
    <dbReference type="NCBI Taxonomy" id="465554"/>
    <lineage>
        <taxon>Eukaryota</taxon>
        <taxon>Metazoa</taxon>
        <taxon>Ecdysozoa</taxon>
        <taxon>Nematoda</taxon>
        <taxon>Chromadorea</taxon>
        <taxon>Rhabditida</taxon>
        <taxon>Tylenchina</taxon>
        <taxon>Tylenchomorpha</taxon>
        <taxon>Aphelenchoidea</taxon>
        <taxon>Aphelenchoididae</taxon>
        <taxon>Bursaphelenchus</taxon>
    </lineage>
</organism>
<dbReference type="SMART" id="SM00325">
    <property type="entry name" value="RhoGEF"/>
    <property type="match status" value="1"/>
</dbReference>
<evidence type="ECO:0000259" key="2">
    <source>
        <dbReference type="PROSITE" id="PS50010"/>
    </source>
</evidence>
<dbReference type="GO" id="GO:0000281">
    <property type="term" value="P:mitotic cytokinesis"/>
    <property type="evidence" value="ECO:0007669"/>
    <property type="project" value="TreeGrafter"/>
</dbReference>
<dbReference type="GO" id="GO:0007399">
    <property type="term" value="P:nervous system development"/>
    <property type="evidence" value="ECO:0007669"/>
    <property type="project" value="TreeGrafter"/>
</dbReference>
<dbReference type="GO" id="GO:0005938">
    <property type="term" value="C:cell cortex"/>
    <property type="evidence" value="ECO:0007669"/>
    <property type="project" value="TreeGrafter"/>
</dbReference>
<evidence type="ECO:0000313" key="3">
    <source>
        <dbReference type="EMBL" id="CAD5230799.1"/>
    </source>
</evidence>
<evidence type="ECO:0000313" key="4">
    <source>
        <dbReference type="Proteomes" id="UP000614601"/>
    </source>
</evidence>
<dbReference type="InterPro" id="IPR035899">
    <property type="entry name" value="DBL_dom_sf"/>
</dbReference>
<proteinExistence type="predicted"/>
<dbReference type="SUPFAM" id="SSF52113">
    <property type="entry name" value="BRCT domain"/>
    <property type="match status" value="2"/>
</dbReference>
<dbReference type="Proteomes" id="UP000614601">
    <property type="component" value="Unassembled WGS sequence"/>
</dbReference>
<dbReference type="GO" id="GO:0005096">
    <property type="term" value="F:GTPase activator activity"/>
    <property type="evidence" value="ECO:0007669"/>
    <property type="project" value="InterPro"/>
</dbReference>
<protein>
    <recommendedName>
        <fullName evidence="2">DH domain-containing protein</fullName>
    </recommendedName>
</protein>
<dbReference type="PANTHER" id="PTHR16777">
    <property type="entry name" value="PROTEIN ECT2"/>
    <property type="match status" value="1"/>
</dbReference>
<dbReference type="SUPFAM" id="SSF48065">
    <property type="entry name" value="DBL homology domain (DH-domain)"/>
    <property type="match status" value="1"/>
</dbReference>
<dbReference type="PROSITE" id="PS50010">
    <property type="entry name" value="DH_2"/>
    <property type="match status" value="1"/>
</dbReference>
<dbReference type="Pfam" id="PF00621">
    <property type="entry name" value="RhoGEF"/>
    <property type="match status" value="1"/>
</dbReference>
<dbReference type="EMBL" id="CAJFDH010000006">
    <property type="protein sequence ID" value="CAD5230799.1"/>
    <property type="molecule type" value="Genomic_DNA"/>
</dbReference>
<reference evidence="3" key="1">
    <citation type="submission" date="2020-09" db="EMBL/GenBank/DDBJ databases">
        <authorList>
            <person name="Kikuchi T."/>
        </authorList>
    </citation>
    <scope>NUCLEOTIDE SEQUENCE</scope>
    <source>
        <strain evidence="3">SH1</strain>
    </source>
</reference>
<dbReference type="Pfam" id="PF21242">
    <property type="entry name" value="ECT2_PH"/>
    <property type="match status" value="1"/>
</dbReference>
<dbReference type="Proteomes" id="UP000783686">
    <property type="component" value="Unassembled WGS sequence"/>
</dbReference>
<evidence type="ECO:0000256" key="1">
    <source>
        <dbReference type="SAM" id="MobiDB-lite"/>
    </source>
</evidence>
<dbReference type="GO" id="GO:2000431">
    <property type="term" value="P:regulation of cytokinesis, actomyosin contractile ring assembly"/>
    <property type="evidence" value="ECO:0007669"/>
    <property type="project" value="InterPro"/>
</dbReference>
<dbReference type="GO" id="GO:0005085">
    <property type="term" value="F:guanyl-nucleotide exchange factor activity"/>
    <property type="evidence" value="ECO:0007669"/>
    <property type="project" value="InterPro"/>
</dbReference>
<dbReference type="InterPro" id="IPR036420">
    <property type="entry name" value="BRCT_dom_sf"/>
</dbReference>
<dbReference type="AlphaFoldDB" id="A0A811LR45"/>
<feature type="region of interest" description="Disordered" evidence="1">
    <location>
        <begin position="313"/>
        <end position="347"/>
    </location>
</feature>
<name>A0A811LR45_9BILA</name>
<feature type="compositionally biased region" description="Low complexity" evidence="1">
    <location>
        <begin position="337"/>
        <end position="347"/>
    </location>
</feature>
<dbReference type="SMART" id="SM00292">
    <property type="entry name" value="BRCT"/>
    <property type="match status" value="2"/>
</dbReference>
<dbReference type="OrthoDB" id="9997817at2759"/>
<keyword evidence="4" id="KW-1185">Reference proteome</keyword>
<dbReference type="PANTHER" id="PTHR16777:SF2">
    <property type="entry name" value="PROTEIN ECT2"/>
    <property type="match status" value="1"/>
</dbReference>
<sequence length="852" mass="96367">MSHQRLKASGYMTHNIPTVLEESGEDNLDLDMKRKVCVVGLMPSYGSIVLNILNKMNCDVVYSETGVDYMKEPGVTFLCWRFDDPIFTTLCSADCLILGPTLILQCAGDPQLPLIEKRRPVYTQSLRGMRFVMSGFQNDQVKRCVDMIHFMSGSARQKLTQKEVLIATSVTCSKYLEATTINSTILSFEFIEYCWSRKDDEDFQAREVIDRFRLKCFVGLTICFVDFYDREAEEMKRLARENGAIVVGPASDATHYVYRTEKSLAECRGCYPDHGKHVLIEWFHRSIKLGCCAAENIVPMTNSISNHTTLTDRTLTPTQQNGRRRALNTIPDPSNSPMPSGATPSTSAASFAYVTNSSHSKSSLDNLENSTSGLLDRSADQLDGGGLPKTKRFKVFCELLDTEQNYVDVLHLILMNFKKPLENQLPDLASRRLMNNMFSRIEPLYHVHCAILSSLKALAGPNFREWKEEKLIGQVYATPKKDLLERYVSYMNVYDQIKISLDELMKDPTAAPLIRDLERCPECKKCSLRDLLIRPVQRLPSVVLLLKALKKATDKSLSDYKWLEVAISSVDEVLTQSNLRRQQTDVMIKSMECVNEIEGIPAQYVQASREFVRKIDLIVLGAGGLLSKYKGKMLTFFLFTDTVLVAKNRVGTHRDSTTSLAMSSSAQNLNNTSHSHLNMSMSMMGNRSTLGRTSSFLGSIRHPPKKPFRYVDGLMFMAFRLFLATQDKGVFFIKIRDQKADEFCAFQVAGETDVREATTFFNDLVHLINANTTRNVSIHNALEVLDKNEGCFLDTEDMEFMRKTLNNAHTETGNPLQRSQSQLRRAVSSVSVQLQRMTSRSRFNESVSALPR</sequence>